<organism evidence="1 2">
    <name type="scientific">Actinidia rufa</name>
    <dbReference type="NCBI Taxonomy" id="165716"/>
    <lineage>
        <taxon>Eukaryota</taxon>
        <taxon>Viridiplantae</taxon>
        <taxon>Streptophyta</taxon>
        <taxon>Embryophyta</taxon>
        <taxon>Tracheophyta</taxon>
        <taxon>Spermatophyta</taxon>
        <taxon>Magnoliopsida</taxon>
        <taxon>eudicotyledons</taxon>
        <taxon>Gunneridae</taxon>
        <taxon>Pentapetalae</taxon>
        <taxon>asterids</taxon>
        <taxon>Ericales</taxon>
        <taxon>Actinidiaceae</taxon>
        <taxon>Actinidia</taxon>
    </lineage>
</organism>
<keyword evidence="2" id="KW-1185">Reference proteome</keyword>
<evidence type="ECO:0000313" key="2">
    <source>
        <dbReference type="Proteomes" id="UP000585474"/>
    </source>
</evidence>
<dbReference type="AlphaFoldDB" id="A0A7J0D6Y8"/>
<dbReference type="Proteomes" id="UP000585474">
    <property type="component" value="Unassembled WGS sequence"/>
</dbReference>
<comment type="caution">
    <text evidence="1">The sequence shown here is derived from an EMBL/GenBank/DDBJ whole genome shotgun (WGS) entry which is preliminary data.</text>
</comment>
<name>A0A7J0D6Y8_9ERIC</name>
<gene>
    <name evidence="1" type="ORF">Acr_00g0002480</name>
</gene>
<dbReference type="EMBL" id="BJWL01000045">
    <property type="protein sequence ID" value="GFS28550.1"/>
    <property type="molecule type" value="Genomic_DNA"/>
</dbReference>
<proteinExistence type="predicted"/>
<reference evidence="2" key="1">
    <citation type="submission" date="2019-07" db="EMBL/GenBank/DDBJ databases">
        <title>De Novo Assembly of kiwifruit Actinidia rufa.</title>
        <authorList>
            <person name="Sugita-Konishi S."/>
            <person name="Sato K."/>
            <person name="Mori E."/>
            <person name="Abe Y."/>
            <person name="Kisaki G."/>
            <person name="Hamano K."/>
            <person name="Suezawa K."/>
            <person name="Otani M."/>
            <person name="Fukuda T."/>
            <person name="Manabe T."/>
            <person name="Gomi K."/>
            <person name="Tabuchi M."/>
            <person name="Akimitsu K."/>
            <person name="Kataoka I."/>
        </authorList>
    </citation>
    <scope>NUCLEOTIDE SEQUENCE [LARGE SCALE GENOMIC DNA]</scope>
    <source>
        <strain evidence="2">cv. Fuchu</strain>
    </source>
</reference>
<protein>
    <submittedName>
        <fullName evidence="1">Uncharacterized protein</fullName>
    </submittedName>
</protein>
<sequence length="204" mass="23410">MRVLLGLDQILFLLRLGFAFQLTALFALTHEFDLRSPPSKRNSLAIRTEEKEQAMCPRLKGLWVKFQLGSQRRGFKKAEDSGGSRSASRRVRTKAKAWPNLIGVSERKAKERAPDRFSLLVYFTPREGEVVATLQPSMTVFYDLLEYPTERVYATMRVKQSQVKGFVPQTALKLITFLGEGDTKQDSKTENDRGSRFYSRFYLS</sequence>
<accession>A0A7J0D6Y8</accession>
<evidence type="ECO:0000313" key="1">
    <source>
        <dbReference type="EMBL" id="GFS28550.1"/>
    </source>
</evidence>